<organism evidence="1 2">
    <name type="scientific">Byssothecium circinans</name>
    <dbReference type="NCBI Taxonomy" id="147558"/>
    <lineage>
        <taxon>Eukaryota</taxon>
        <taxon>Fungi</taxon>
        <taxon>Dikarya</taxon>
        <taxon>Ascomycota</taxon>
        <taxon>Pezizomycotina</taxon>
        <taxon>Dothideomycetes</taxon>
        <taxon>Pleosporomycetidae</taxon>
        <taxon>Pleosporales</taxon>
        <taxon>Massarineae</taxon>
        <taxon>Massarinaceae</taxon>
        <taxon>Byssothecium</taxon>
    </lineage>
</organism>
<dbReference type="Proteomes" id="UP000800035">
    <property type="component" value="Unassembled WGS sequence"/>
</dbReference>
<proteinExistence type="predicted"/>
<reference evidence="1" key="1">
    <citation type="journal article" date="2020" name="Stud. Mycol.">
        <title>101 Dothideomycetes genomes: a test case for predicting lifestyles and emergence of pathogens.</title>
        <authorList>
            <person name="Haridas S."/>
            <person name="Albert R."/>
            <person name="Binder M."/>
            <person name="Bloem J."/>
            <person name="Labutti K."/>
            <person name="Salamov A."/>
            <person name="Andreopoulos B."/>
            <person name="Baker S."/>
            <person name="Barry K."/>
            <person name="Bills G."/>
            <person name="Bluhm B."/>
            <person name="Cannon C."/>
            <person name="Castanera R."/>
            <person name="Culley D."/>
            <person name="Daum C."/>
            <person name="Ezra D."/>
            <person name="Gonzalez J."/>
            <person name="Henrissat B."/>
            <person name="Kuo A."/>
            <person name="Liang C."/>
            <person name="Lipzen A."/>
            <person name="Lutzoni F."/>
            <person name="Magnuson J."/>
            <person name="Mondo S."/>
            <person name="Nolan M."/>
            <person name="Ohm R."/>
            <person name="Pangilinan J."/>
            <person name="Park H.-J."/>
            <person name="Ramirez L."/>
            <person name="Alfaro M."/>
            <person name="Sun H."/>
            <person name="Tritt A."/>
            <person name="Yoshinaga Y."/>
            <person name="Zwiers L.-H."/>
            <person name="Turgeon B."/>
            <person name="Goodwin S."/>
            <person name="Spatafora J."/>
            <person name="Crous P."/>
            <person name="Grigoriev I."/>
        </authorList>
    </citation>
    <scope>NUCLEOTIDE SEQUENCE</scope>
    <source>
        <strain evidence="1">CBS 675.92</strain>
    </source>
</reference>
<keyword evidence="2" id="KW-1185">Reference proteome</keyword>
<evidence type="ECO:0000313" key="2">
    <source>
        <dbReference type="Proteomes" id="UP000800035"/>
    </source>
</evidence>
<name>A0A6A5TZA3_9PLEO</name>
<sequence length="95" mass="10853">MKPNKLRQRRCQPGAFALSPGEPDSQAFWKVGRTHDCCLILRERFGGSVEMNLSRSRPTSDCGGGVLFPVVSLAVYIRHRSECFETRVYMQRYGR</sequence>
<dbReference type="AlphaFoldDB" id="A0A6A5TZA3"/>
<protein>
    <submittedName>
        <fullName evidence="1">Uncharacterized protein</fullName>
    </submittedName>
</protein>
<dbReference type="EMBL" id="ML976989">
    <property type="protein sequence ID" value="KAF1957390.1"/>
    <property type="molecule type" value="Genomic_DNA"/>
</dbReference>
<evidence type="ECO:0000313" key="1">
    <source>
        <dbReference type="EMBL" id="KAF1957390.1"/>
    </source>
</evidence>
<accession>A0A6A5TZA3</accession>
<gene>
    <name evidence="1" type="ORF">CC80DRAFT_43810</name>
</gene>